<reference evidence="9" key="1">
    <citation type="submission" date="2022-07" db="EMBL/GenBank/DDBJ databases">
        <title>Phylogenomic reconstructions and comparative analyses of Kickxellomycotina fungi.</title>
        <authorList>
            <person name="Reynolds N.K."/>
            <person name="Stajich J.E."/>
            <person name="Barry K."/>
            <person name="Grigoriev I.V."/>
            <person name="Crous P."/>
            <person name="Smith M.E."/>
        </authorList>
    </citation>
    <scope>NUCLEOTIDE SEQUENCE</scope>
    <source>
        <strain evidence="9">RSA 567</strain>
    </source>
</reference>
<feature type="transmembrane region" description="Helical" evidence="8">
    <location>
        <begin position="270"/>
        <end position="289"/>
    </location>
</feature>
<dbReference type="GO" id="GO:0005886">
    <property type="term" value="C:plasma membrane"/>
    <property type="evidence" value="ECO:0007669"/>
    <property type="project" value="TreeGrafter"/>
</dbReference>
<protein>
    <submittedName>
        <fullName evidence="9">Glycerol channel</fullName>
    </submittedName>
</protein>
<keyword evidence="5 8" id="KW-1133">Transmembrane helix</keyword>
<evidence type="ECO:0000256" key="3">
    <source>
        <dbReference type="ARBA" id="ARBA00022448"/>
    </source>
</evidence>
<dbReference type="InterPro" id="IPR023271">
    <property type="entry name" value="Aquaporin-like"/>
</dbReference>
<evidence type="ECO:0000313" key="10">
    <source>
        <dbReference type="Proteomes" id="UP001151582"/>
    </source>
</evidence>
<organism evidence="9 10">
    <name type="scientific">Dimargaris verticillata</name>
    <dbReference type="NCBI Taxonomy" id="2761393"/>
    <lineage>
        <taxon>Eukaryota</taxon>
        <taxon>Fungi</taxon>
        <taxon>Fungi incertae sedis</taxon>
        <taxon>Zoopagomycota</taxon>
        <taxon>Kickxellomycotina</taxon>
        <taxon>Dimargaritomycetes</taxon>
        <taxon>Dimargaritales</taxon>
        <taxon>Dimargaritaceae</taxon>
        <taxon>Dimargaris</taxon>
    </lineage>
</organism>
<dbReference type="PRINTS" id="PR00783">
    <property type="entry name" value="MINTRINSICP"/>
</dbReference>
<evidence type="ECO:0000256" key="4">
    <source>
        <dbReference type="ARBA" id="ARBA00022692"/>
    </source>
</evidence>
<dbReference type="PROSITE" id="PS00221">
    <property type="entry name" value="MIP"/>
    <property type="match status" value="1"/>
</dbReference>
<dbReference type="Pfam" id="PF00230">
    <property type="entry name" value="MIP"/>
    <property type="match status" value="1"/>
</dbReference>
<name>A0A9W8BB33_9FUNG</name>
<dbReference type="OrthoDB" id="3222at2759"/>
<keyword evidence="4 7" id="KW-0812">Transmembrane</keyword>
<keyword evidence="10" id="KW-1185">Reference proteome</keyword>
<proteinExistence type="inferred from homology"/>
<keyword evidence="6 8" id="KW-0472">Membrane</keyword>
<dbReference type="SUPFAM" id="SSF81338">
    <property type="entry name" value="Aquaporin-like"/>
    <property type="match status" value="1"/>
</dbReference>
<dbReference type="InterPro" id="IPR022357">
    <property type="entry name" value="MIP_CS"/>
</dbReference>
<evidence type="ECO:0000256" key="7">
    <source>
        <dbReference type="RuleBase" id="RU000477"/>
    </source>
</evidence>
<feature type="transmembrane region" description="Helical" evidence="8">
    <location>
        <begin position="53"/>
        <end position="73"/>
    </location>
</feature>
<dbReference type="GO" id="GO:0015254">
    <property type="term" value="F:glycerol channel activity"/>
    <property type="evidence" value="ECO:0007669"/>
    <property type="project" value="TreeGrafter"/>
</dbReference>
<accession>A0A9W8BB33</accession>
<keyword evidence="3 7" id="KW-0813">Transport</keyword>
<evidence type="ECO:0000313" key="9">
    <source>
        <dbReference type="EMBL" id="KAJ1985313.1"/>
    </source>
</evidence>
<dbReference type="InterPro" id="IPR050363">
    <property type="entry name" value="MIP/Aquaporin"/>
</dbReference>
<dbReference type="Gene3D" id="1.20.1080.10">
    <property type="entry name" value="Glycerol uptake facilitator protein"/>
    <property type="match status" value="1"/>
</dbReference>
<evidence type="ECO:0000256" key="8">
    <source>
        <dbReference type="SAM" id="Phobius"/>
    </source>
</evidence>
<dbReference type="CDD" id="cd00333">
    <property type="entry name" value="MIP"/>
    <property type="match status" value="1"/>
</dbReference>
<feature type="transmembrane region" description="Helical" evidence="8">
    <location>
        <begin position="186"/>
        <end position="207"/>
    </location>
</feature>
<gene>
    <name evidence="9" type="primary">FPS1_2</name>
    <name evidence="9" type="ORF">H4R34_000134</name>
</gene>
<evidence type="ECO:0000256" key="6">
    <source>
        <dbReference type="ARBA" id="ARBA00023136"/>
    </source>
</evidence>
<evidence type="ECO:0000256" key="2">
    <source>
        <dbReference type="ARBA" id="ARBA00006175"/>
    </source>
</evidence>
<dbReference type="Proteomes" id="UP001151582">
    <property type="component" value="Unassembled WGS sequence"/>
</dbReference>
<dbReference type="PANTHER" id="PTHR43829">
    <property type="entry name" value="AQUAPORIN OR AQUAGLYCEROPORIN RELATED"/>
    <property type="match status" value="1"/>
</dbReference>
<sequence>MADSPTSSEYHAVTMKEANRSTGTNSSHWQTHSSKYKSLRAQWHQLRVNYRDYLAEFIGTIVLIFFGDSVVATTKLFAAAETGPWVLISFGWGFALTMALFVSGGISGGHLNPAVTITAAVFRGFPWRKVPGYIVSQLLGGFVGAALVFGLFKAAIDDFDGGDRQVTGDKATAGIFATYPQPYLTIGWALMSEIYCTAALILCIYGIGDMKNMPGMHYAPLAIGFVVTTIGICCGYQTGYAMNAARDFAPRLFTLAAGYGSETFTAGDNYSWVPVVGPVIGALIGAAIYDTFIVHPTEEEEEKAVV</sequence>
<feature type="transmembrane region" description="Helical" evidence="8">
    <location>
        <begin position="219"/>
        <end position="238"/>
    </location>
</feature>
<dbReference type="PRINTS" id="PR02019">
    <property type="entry name" value="AQUAPORIN7"/>
</dbReference>
<dbReference type="PANTHER" id="PTHR43829:SF9">
    <property type="entry name" value="AQUAPORIN-9"/>
    <property type="match status" value="1"/>
</dbReference>
<dbReference type="GO" id="GO:0015250">
    <property type="term" value="F:water channel activity"/>
    <property type="evidence" value="ECO:0007669"/>
    <property type="project" value="TreeGrafter"/>
</dbReference>
<dbReference type="EMBL" id="JANBQB010000002">
    <property type="protein sequence ID" value="KAJ1985313.1"/>
    <property type="molecule type" value="Genomic_DNA"/>
</dbReference>
<dbReference type="AlphaFoldDB" id="A0A9W8BB33"/>
<dbReference type="NCBIfam" id="TIGR00861">
    <property type="entry name" value="MIP"/>
    <property type="match status" value="1"/>
</dbReference>
<comment type="subcellular location">
    <subcellularLocation>
        <location evidence="1">Membrane</location>
        <topology evidence="1">Multi-pass membrane protein</topology>
    </subcellularLocation>
</comment>
<feature type="transmembrane region" description="Helical" evidence="8">
    <location>
        <begin position="85"/>
        <end position="109"/>
    </location>
</feature>
<comment type="caution">
    <text evidence="9">The sequence shown here is derived from an EMBL/GenBank/DDBJ whole genome shotgun (WGS) entry which is preliminary data.</text>
</comment>
<dbReference type="InterPro" id="IPR000425">
    <property type="entry name" value="MIP"/>
</dbReference>
<comment type="similarity">
    <text evidence="2 7">Belongs to the MIP/aquaporin (TC 1.A.8) family.</text>
</comment>
<evidence type="ECO:0000256" key="1">
    <source>
        <dbReference type="ARBA" id="ARBA00004141"/>
    </source>
</evidence>
<evidence type="ECO:0000256" key="5">
    <source>
        <dbReference type="ARBA" id="ARBA00022989"/>
    </source>
</evidence>
<feature type="transmembrane region" description="Helical" evidence="8">
    <location>
        <begin position="130"/>
        <end position="152"/>
    </location>
</feature>